<feature type="transmembrane region" description="Helical" evidence="10">
    <location>
        <begin position="54"/>
        <end position="74"/>
    </location>
</feature>
<evidence type="ECO:0000256" key="8">
    <source>
        <dbReference type="ARBA" id="ARBA00023180"/>
    </source>
</evidence>
<keyword evidence="12" id="KW-1185">Reference proteome</keyword>
<keyword evidence="8 10" id="KW-0325">Glycoprotein</keyword>
<evidence type="ECO:0000256" key="2">
    <source>
        <dbReference type="ARBA" id="ARBA00022475"/>
    </source>
</evidence>
<organism evidence="12 13">
    <name type="scientific">Limulus polyphemus</name>
    <name type="common">Atlantic horseshoe crab</name>
    <dbReference type="NCBI Taxonomy" id="6850"/>
    <lineage>
        <taxon>Eukaryota</taxon>
        <taxon>Metazoa</taxon>
        <taxon>Ecdysozoa</taxon>
        <taxon>Arthropoda</taxon>
        <taxon>Chelicerata</taxon>
        <taxon>Merostomata</taxon>
        <taxon>Xiphosura</taxon>
        <taxon>Limulidae</taxon>
        <taxon>Limulus</taxon>
    </lineage>
</organism>
<dbReference type="GeneID" id="106461175"/>
<comment type="similarity">
    <text evidence="10">Belongs to the G-protein coupled receptor 1 family. Vasopressin/oxytocin receptor subfamily.</text>
</comment>
<keyword evidence="6 10" id="KW-0472">Membrane</keyword>
<keyword evidence="9 10" id="KW-0807">Transducer</keyword>
<evidence type="ECO:0000256" key="1">
    <source>
        <dbReference type="ARBA" id="ARBA00004651"/>
    </source>
</evidence>
<feature type="transmembrane region" description="Helical" evidence="10">
    <location>
        <begin position="166"/>
        <end position="185"/>
    </location>
</feature>
<feature type="transmembrane region" description="Helical" evidence="10">
    <location>
        <begin position="125"/>
        <end position="145"/>
    </location>
</feature>
<dbReference type="PROSITE" id="PS00237">
    <property type="entry name" value="G_PROTEIN_RECEP_F1_1"/>
    <property type="match status" value="1"/>
</dbReference>
<feature type="transmembrane region" description="Helical" evidence="10">
    <location>
        <begin position="86"/>
        <end position="105"/>
    </location>
</feature>
<dbReference type="InterPro" id="IPR052665">
    <property type="entry name" value="Neuropeptide-GPCR"/>
</dbReference>
<evidence type="ECO:0000256" key="10">
    <source>
        <dbReference type="RuleBase" id="RU046427"/>
    </source>
</evidence>
<dbReference type="InterPro" id="IPR017452">
    <property type="entry name" value="GPCR_Rhodpsn_7TM"/>
</dbReference>
<evidence type="ECO:0000256" key="9">
    <source>
        <dbReference type="ARBA" id="ARBA00023224"/>
    </source>
</evidence>
<evidence type="ECO:0000259" key="11">
    <source>
        <dbReference type="PROSITE" id="PS50262"/>
    </source>
</evidence>
<keyword evidence="2" id="KW-1003">Cell membrane</keyword>
<dbReference type="PRINTS" id="PR00896">
    <property type="entry name" value="VASOPRESSINR"/>
</dbReference>
<dbReference type="PROSITE" id="PS50262">
    <property type="entry name" value="G_PROTEIN_RECEP_F1_2"/>
    <property type="match status" value="1"/>
</dbReference>
<dbReference type="Gene3D" id="1.20.1070.10">
    <property type="entry name" value="Rhodopsin 7-helix transmembrane proteins"/>
    <property type="match status" value="1"/>
</dbReference>
<dbReference type="Pfam" id="PF00001">
    <property type="entry name" value="7tm_1"/>
    <property type="match status" value="1"/>
</dbReference>
<feature type="domain" description="G-protein coupled receptors family 1 profile" evidence="11">
    <location>
        <begin position="66"/>
        <end position="343"/>
    </location>
</feature>
<evidence type="ECO:0000256" key="5">
    <source>
        <dbReference type="ARBA" id="ARBA00023040"/>
    </source>
</evidence>
<evidence type="ECO:0000256" key="4">
    <source>
        <dbReference type="ARBA" id="ARBA00022989"/>
    </source>
</evidence>
<dbReference type="PANTHER" id="PTHR24224:SF6">
    <property type="entry name" value="CARDIOACCELERATORY PEPTIDE RECEPTOR-RELATED"/>
    <property type="match status" value="1"/>
</dbReference>
<dbReference type="PANTHER" id="PTHR24224">
    <property type="entry name" value="CARDIOACCELERATORY PEPTIDE RECEPTOR-RELATED"/>
    <property type="match status" value="1"/>
</dbReference>
<sequence>MDFPNPNMSLYVPEHSDVFEMFRNVTDILLKNSSFERDENDFEYFYFYRTEQLTFLWILFAMILVGNGGVLITLMLSKNRKSRMNFFIMQLALADLMVGLIQVLTDIVWRTFVDFYGGNIVCKTVRYLQVLVMYSSTYVLVALSIDRYDAITHPMKFSGSWKRAKILISIAWGISALAASPAVFLNKESIIKGRLQCWINMENWQWKIYMSLVAVSVFFLPTVVISGCYSVIVYTIWTKSKSFSDSKSRKSTCTLKDTPGRFTDDDAATRRVSSRGIIPRAKIKTVKMTFVIVFVFILCWSPYFVYDLLQVFGYFPTNQTNIAISSFIQSLAPLNSAANPFIYCIFSTHLCRTLSNFSCCRWFSRHGRTCYPKTKRPLRADTLKRTSRYTTMSEIVLRSLKLSNSRQVSLEVHPSDSTETKQVFKPDNSIERSRISSQVLKTKPISVYKF</sequence>
<dbReference type="InterPro" id="IPR001817">
    <property type="entry name" value="Vasoprsn_rcpt"/>
</dbReference>
<dbReference type="PRINTS" id="PR00237">
    <property type="entry name" value="GPCRRHODOPSN"/>
</dbReference>
<evidence type="ECO:0000313" key="12">
    <source>
        <dbReference type="Proteomes" id="UP000694941"/>
    </source>
</evidence>
<reference evidence="13" key="1">
    <citation type="submission" date="2025-08" db="UniProtKB">
        <authorList>
            <consortium name="RefSeq"/>
        </authorList>
    </citation>
    <scope>IDENTIFICATION</scope>
    <source>
        <tissue evidence="13">Muscle</tissue>
    </source>
</reference>
<evidence type="ECO:0000256" key="3">
    <source>
        <dbReference type="ARBA" id="ARBA00022692"/>
    </source>
</evidence>
<name>A0ABM1SK55_LIMPO</name>
<comment type="subcellular location">
    <subcellularLocation>
        <location evidence="1 10">Cell membrane</location>
        <topology evidence="1 10">Multi-pass membrane protein</topology>
    </subcellularLocation>
</comment>
<keyword evidence="5 10" id="KW-0297">G-protein coupled receptor</keyword>
<protein>
    <submittedName>
        <fullName evidence="13">Cardioacceleratory peptide receptor-like</fullName>
    </submittedName>
</protein>
<gene>
    <name evidence="13" type="primary">LOC106461175</name>
</gene>
<feature type="transmembrane region" description="Helical" evidence="10">
    <location>
        <begin position="208"/>
        <end position="237"/>
    </location>
</feature>
<comment type="caution">
    <text evidence="10">Lacks conserved residue(s) required for the propagation of feature annotation.</text>
</comment>
<keyword evidence="7 10" id="KW-0675">Receptor</keyword>
<keyword evidence="4 10" id="KW-1133">Transmembrane helix</keyword>
<evidence type="ECO:0000256" key="7">
    <source>
        <dbReference type="ARBA" id="ARBA00023170"/>
    </source>
</evidence>
<feature type="transmembrane region" description="Helical" evidence="10">
    <location>
        <begin position="288"/>
        <end position="306"/>
    </location>
</feature>
<evidence type="ECO:0000256" key="6">
    <source>
        <dbReference type="ARBA" id="ARBA00023136"/>
    </source>
</evidence>
<evidence type="ECO:0000313" key="13">
    <source>
        <dbReference type="RefSeq" id="XP_022244011.1"/>
    </source>
</evidence>
<dbReference type="Proteomes" id="UP000694941">
    <property type="component" value="Unplaced"/>
</dbReference>
<accession>A0ABM1SK55</accession>
<proteinExistence type="inferred from homology"/>
<dbReference type="SUPFAM" id="SSF81321">
    <property type="entry name" value="Family A G protein-coupled receptor-like"/>
    <property type="match status" value="1"/>
</dbReference>
<dbReference type="RefSeq" id="XP_022244011.1">
    <property type="nucleotide sequence ID" value="XM_022388303.1"/>
</dbReference>
<keyword evidence="3 10" id="KW-0812">Transmembrane</keyword>
<dbReference type="InterPro" id="IPR000276">
    <property type="entry name" value="GPCR_Rhodpsn"/>
</dbReference>